<feature type="non-terminal residue" evidence="1">
    <location>
        <position position="129"/>
    </location>
</feature>
<evidence type="ECO:0008006" key="2">
    <source>
        <dbReference type="Google" id="ProtNLM"/>
    </source>
</evidence>
<reference evidence="1" key="1">
    <citation type="journal article" date="2015" name="Nature">
        <title>Complex archaea that bridge the gap between prokaryotes and eukaryotes.</title>
        <authorList>
            <person name="Spang A."/>
            <person name="Saw J.H."/>
            <person name="Jorgensen S.L."/>
            <person name="Zaremba-Niedzwiedzka K."/>
            <person name="Martijn J."/>
            <person name="Lind A.E."/>
            <person name="van Eijk R."/>
            <person name="Schleper C."/>
            <person name="Guy L."/>
            <person name="Ettema T.J."/>
        </authorList>
    </citation>
    <scope>NUCLEOTIDE SEQUENCE</scope>
</reference>
<dbReference type="GO" id="GO:0016020">
    <property type="term" value="C:membrane"/>
    <property type="evidence" value="ECO:0007669"/>
    <property type="project" value="InterPro"/>
</dbReference>
<dbReference type="InterPro" id="IPR005331">
    <property type="entry name" value="Sulfotransferase"/>
</dbReference>
<protein>
    <recommendedName>
        <fullName evidence="2">Sulfotransferase domain-containing protein</fullName>
    </recommendedName>
</protein>
<organism evidence="1">
    <name type="scientific">marine sediment metagenome</name>
    <dbReference type="NCBI Taxonomy" id="412755"/>
    <lineage>
        <taxon>unclassified sequences</taxon>
        <taxon>metagenomes</taxon>
        <taxon>ecological metagenomes</taxon>
    </lineage>
</organism>
<proteinExistence type="predicted"/>
<dbReference type="AlphaFoldDB" id="A0A0F9J8L3"/>
<name>A0A0F9J8L3_9ZZZZ</name>
<sequence length="129" mass="15072">MYVHHGQKWVFISTPKCGTNTMYRVIPELFPGAVPVRPLFHNNRIPAECAGYFKWSIVRHPCSRAVSLWRSTIHGNQRHIFQPPCGSDEFEPFMEWVLTDPPELVQRHLRPSQAEWQDDLSLDRMLDMG</sequence>
<dbReference type="EMBL" id="LAZR01010592">
    <property type="protein sequence ID" value="KKM66139.1"/>
    <property type="molecule type" value="Genomic_DNA"/>
</dbReference>
<evidence type="ECO:0000313" key="1">
    <source>
        <dbReference type="EMBL" id="KKM66139.1"/>
    </source>
</evidence>
<accession>A0A0F9J8L3</accession>
<dbReference type="GO" id="GO:0008146">
    <property type="term" value="F:sulfotransferase activity"/>
    <property type="evidence" value="ECO:0007669"/>
    <property type="project" value="InterPro"/>
</dbReference>
<dbReference type="Pfam" id="PF03567">
    <property type="entry name" value="Sulfotransfer_2"/>
    <property type="match status" value="1"/>
</dbReference>
<gene>
    <name evidence="1" type="ORF">LCGC14_1484150</name>
</gene>
<comment type="caution">
    <text evidence="1">The sequence shown here is derived from an EMBL/GenBank/DDBJ whole genome shotgun (WGS) entry which is preliminary data.</text>
</comment>